<dbReference type="EMBL" id="LBSJ01000048">
    <property type="protein sequence ID" value="KKQ13600.1"/>
    <property type="molecule type" value="Genomic_DNA"/>
</dbReference>
<accession>A0A0G0FIZ1</accession>
<keyword evidence="1" id="KW-0472">Membrane</keyword>
<comment type="caution">
    <text evidence="2">The sequence shown here is derived from an EMBL/GenBank/DDBJ whole genome shotgun (WGS) entry which is preliminary data.</text>
</comment>
<keyword evidence="1" id="KW-1133">Transmembrane helix</keyword>
<evidence type="ECO:0000256" key="1">
    <source>
        <dbReference type="SAM" id="Phobius"/>
    </source>
</evidence>
<dbReference type="Proteomes" id="UP000034448">
    <property type="component" value="Unassembled WGS sequence"/>
</dbReference>
<sequence length="60" mass="6789">MKNLYKLFLVLVLIFVGFLLLLAGLKLIELALNLILYLGIALLTLAVIYYFIYPNEKGGE</sequence>
<evidence type="ECO:0000313" key="3">
    <source>
        <dbReference type="Proteomes" id="UP000034448"/>
    </source>
</evidence>
<gene>
    <name evidence="2" type="ORF">US28_C0048G0003</name>
</gene>
<reference evidence="2 3" key="1">
    <citation type="journal article" date="2015" name="Nature">
        <title>rRNA introns, odd ribosomes, and small enigmatic genomes across a large radiation of phyla.</title>
        <authorList>
            <person name="Brown C.T."/>
            <person name="Hug L.A."/>
            <person name="Thomas B.C."/>
            <person name="Sharon I."/>
            <person name="Castelle C.J."/>
            <person name="Singh A."/>
            <person name="Wilkins M.J."/>
            <person name="Williams K.H."/>
            <person name="Banfield J.F."/>
        </authorList>
    </citation>
    <scope>NUCLEOTIDE SEQUENCE [LARGE SCALE GENOMIC DNA]</scope>
</reference>
<name>A0A0G0FIZ1_9BACT</name>
<keyword evidence="1" id="KW-0812">Transmembrane</keyword>
<protein>
    <submittedName>
        <fullName evidence="2">Uncharacterized protein</fullName>
    </submittedName>
</protein>
<organism evidence="2 3">
    <name type="scientific">Candidatus Daviesbacteria bacterium GW2011_GWA1_36_8</name>
    <dbReference type="NCBI Taxonomy" id="1618417"/>
    <lineage>
        <taxon>Bacteria</taxon>
        <taxon>Candidatus Daviesiibacteriota</taxon>
    </lineage>
</organism>
<feature type="transmembrane region" description="Helical" evidence="1">
    <location>
        <begin position="7"/>
        <end position="28"/>
    </location>
</feature>
<feature type="transmembrane region" description="Helical" evidence="1">
    <location>
        <begin position="34"/>
        <end position="53"/>
    </location>
</feature>
<evidence type="ECO:0000313" key="2">
    <source>
        <dbReference type="EMBL" id="KKQ13600.1"/>
    </source>
</evidence>
<dbReference type="AlphaFoldDB" id="A0A0G0FIZ1"/>
<proteinExistence type="predicted"/>